<dbReference type="AlphaFoldDB" id="A0A5J4UPP3"/>
<proteinExistence type="predicted"/>
<protein>
    <submittedName>
        <fullName evidence="1">Uncharacterized protein</fullName>
    </submittedName>
</protein>
<comment type="caution">
    <text evidence="1">The sequence shown here is derived from an EMBL/GenBank/DDBJ whole genome shotgun (WGS) entry which is preliminary data.</text>
</comment>
<reference evidence="1 2" key="1">
    <citation type="submission" date="2019-03" db="EMBL/GenBank/DDBJ databases">
        <title>Single cell metagenomics reveals metabolic interactions within the superorganism composed of flagellate Streblomastix strix and complex community of Bacteroidetes bacteria on its surface.</title>
        <authorList>
            <person name="Treitli S.C."/>
            <person name="Kolisko M."/>
            <person name="Husnik F."/>
            <person name="Keeling P."/>
            <person name="Hampl V."/>
        </authorList>
    </citation>
    <scope>NUCLEOTIDE SEQUENCE [LARGE SCALE GENOMIC DNA]</scope>
    <source>
        <strain evidence="1">ST1C</strain>
    </source>
</reference>
<gene>
    <name evidence="1" type="ORF">EZS28_032034</name>
</gene>
<name>A0A5J4UPP3_9EUKA</name>
<organism evidence="1 2">
    <name type="scientific">Streblomastix strix</name>
    <dbReference type="NCBI Taxonomy" id="222440"/>
    <lineage>
        <taxon>Eukaryota</taxon>
        <taxon>Metamonada</taxon>
        <taxon>Preaxostyla</taxon>
        <taxon>Oxymonadida</taxon>
        <taxon>Streblomastigidae</taxon>
        <taxon>Streblomastix</taxon>
    </lineage>
</organism>
<evidence type="ECO:0000313" key="2">
    <source>
        <dbReference type="Proteomes" id="UP000324800"/>
    </source>
</evidence>
<accession>A0A5J4UPP3</accession>
<dbReference type="EMBL" id="SNRW01013600">
    <property type="protein sequence ID" value="KAA6372439.1"/>
    <property type="molecule type" value="Genomic_DNA"/>
</dbReference>
<dbReference type="Proteomes" id="UP000324800">
    <property type="component" value="Unassembled WGS sequence"/>
</dbReference>
<evidence type="ECO:0000313" key="1">
    <source>
        <dbReference type="EMBL" id="KAA6372439.1"/>
    </source>
</evidence>
<sequence length="327" mass="37812">MVKSRRHCSYIFAKEQVSKSYRANIQLTIGTQMGSIFNVFASDCEITATDAEAGPSLRTPLMQKIQQFIMTFMELQTGRNAIEIDFWTNPIAQSQEWDYKARTLHAPEVTRHAEELSHQILNNVANIRIDRYVQNLLFQILMLYNLTILSIQNILERNKKETLINLVGMCAELLRFAEKSTYIWIRMMEGAQGAKQFDLGYNGVMSHAIQPLHALRQIQGQRCQDIANPQVCQYSATSMEQGQQIPYLVTFIPIQIIQQFYSRQLIPRPLIQQLFQGFCMYPKNQQFQGFKQPGLFKQALSPPRYSIQLFQQSSINEGLHQFMLNAQ</sequence>